<protein>
    <recommendedName>
        <fullName evidence="4">phospholipase A1</fullName>
        <ecNumber evidence="4">3.1.1.32</ecNumber>
    </recommendedName>
</protein>
<comment type="similarity">
    <text evidence="3 8">Belongs to the AB hydrolase superfamily. Lipase family.</text>
</comment>
<feature type="signal peptide" evidence="9">
    <location>
        <begin position="1"/>
        <end position="21"/>
    </location>
</feature>
<dbReference type="AlphaFoldDB" id="A0A834XPB4"/>
<evidence type="ECO:0000256" key="3">
    <source>
        <dbReference type="ARBA" id="ARBA00010701"/>
    </source>
</evidence>
<feature type="domain" description="Lipase" evidence="10">
    <location>
        <begin position="68"/>
        <end position="346"/>
    </location>
</feature>
<evidence type="ECO:0000256" key="4">
    <source>
        <dbReference type="ARBA" id="ARBA00013179"/>
    </source>
</evidence>
<dbReference type="GO" id="GO:0008970">
    <property type="term" value="F:phospholipase A1 activity"/>
    <property type="evidence" value="ECO:0007669"/>
    <property type="project" value="UniProtKB-EC"/>
</dbReference>
<evidence type="ECO:0000256" key="7">
    <source>
        <dbReference type="ARBA" id="ARBA00023157"/>
    </source>
</evidence>
<dbReference type="GO" id="GO:0016042">
    <property type="term" value="P:lipid catabolic process"/>
    <property type="evidence" value="ECO:0007669"/>
    <property type="project" value="TreeGrafter"/>
</dbReference>
<evidence type="ECO:0000256" key="2">
    <source>
        <dbReference type="ARBA" id="ARBA00004613"/>
    </source>
</evidence>
<comment type="subcellular location">
    <subcellularLocation>
        <location evidence="2">Secreted</location>
    </subcellularLocation>
</comment>
<evidence type="ECO:0000256" key="6">
    <source>
        <dbReference type="ARBA" id="ARBA00022801"/>
    </source>
</evidence>
<keyword evidence="5" id="KW-0964">Secreted</keyword>
<dbReference type="InterPro" id="IPR029058">
    <property type="entry name" value="AB_hydrolase_fold"/>
</dbReference>
<keyword evidence="6" id="KW-0378">Hydrolase</keyword>
<evidence type="ECO:0000313" key="11">
    <source>
        <dbReference type="EMBL" id="KAF7990237.1"/>
    </source>
</evidence>
<reference evidence="11 12" key="1">
    <citation type="submission" date="2020-08" db="EMBL/GenBank/DDBJ databases">
        <title>Aphidius gifuensis genome sequencing and assembly.</title>
        <authorList>
            <person name="Du Z."/>
        </authorList>
    </citation>
    <scope>NUCLEOTIDE SEQUENCE [LARGE SCALE GENOMIC DNA]</scope>
    <source>
        <strain evidence="11">YNYX2018</strain>
        <tissue evidence="11">Adults</tissue>
    </source>
</reference>
<evidence type="ECO:0000256" key="5">
    <source>
        <dbReference type="ARBA" id="ARBA00022525"/>
    </source>
</evidence>
<comment type="caution">
    <text evidence="11">The sequence shown here is derived from an EMBL/GenBank/DDBJ whole genome shotgun (WGS) entry which is preliminary data.</text>
</comment>
<dbReference type="GO" id="GO:0005615">
    <property type="term" value="C:extracellular space"/>
    <property type="evidence" value="ECO:0007669"/>
    <property type="project" value="TreeGrafter"/>
</dbReference>
<dbReference type="FunFam" id="3.40.50.1820:FF:000076">
    <property type="entry name" value="phospholipase A1"/>
    <property type="match status" value="1"/>
</dbReference>
<dbReference type="Proteomes" id="UP000639338">
    <property type="component" value="Unassembled WGS sequence"/>
</dbReference>
<dbReference type="EMBL" id="JACMRX010000004">
    <property type="protein sequence ID" value="KAF7990237.1"/>
    <property type="molecule type" value="Genomic_DNA"/>
</dbReference>
<dbReference type="InterPro" id="IPR000734">
    <property type="entry name" value="TAG_lipase"/>
</dbReference>
<name>A0A834XPB4_APHGI</name>
<gene>
    <name evidence="11" type="ORF">HCN44_000042</name>
</gene>
<comment type="catalytic activity">
    <reaction evidence="1">
        <text>a 1,2-diacyl-sn-glycero-3-phosphocholine + H2O = a 2-acyl-sn-glycero-3-phosphocholine + a fatty acid + H(+)</text>
        <dbReference type="Rhea" id="RHEA:18689"/>
        <dbReference type="ChEBI" id="CHEBI:15377"/>
        <dbReference type="ChEBI" id="CHEBI:15378"/>
        <dbReference type="ChEBI" id="CHEBI:28868"/>
        <dbReference type="ChEBI" id="CHEBI:57643"/>
        <dbReference type="ChEBI" id="CHEBI:57875"/>
        <dbReference type="EC" id="3.1.1.32"/>
    </reaction>
</comment>
<evidence type="ECO:0000313" key="12">
    <source>
        <dbReference type="Proteomes" id="UP000639338"/>
    </source>
</evidence>
<dbReference type="OrthoDB" id="199913at2759"/>
<sequence length="350" mass="39203">MSFGVVKFFSVLGCLCHTANTATFPLPFSLPQPDTTQEIIFEELFPNFPMNIFTNLADDTEILKLNFNSDNDVSFYLYTRVNPETGYKLNVGNSTNVQLSPIKSNKMIKIIIHGWTDSSSVNWLTVFRYNYLTRDDLNVIIVDWSPTSMLNYPTAVHFVHPIGQYVGELVDFLSKEKNISLDNFHILGHSLGAHIAGLAGYFLSGKIGRITGMDPARPGFESPILKDKKERLDSSDANFVDVIHTCAGTAGFIKALGHADYYPNGGTFRQPGCSRLVAQYCSHARSYQFMAESIIYPEEFVAVKCDNWNNFKAGQCANESKSFMGEKVSLESRGHYFLETRQSSPFGQRA</sequence>
<evidence type="ECO:0000256" key="1">
    <source>
        <dbReference type="ARBA" id="ARBA00000111"/>
    </source>
</evidence>
<evidence type="ECO:0000259" key="10">
    <source>
        <dbReference type="Pfam" id="PF00151"/>
    </source>
</evidence>
<dbReference type="InterPro" id="IPR013818">
    <property type="entry name" value="Lipase"/>
</dbReference>
<keyword evidence="9" id="KW-0732">Signal</keyword>
<keyword evidence="12" id="KW-1185">Reference proteome</keyword>
<evidence type="ECO:0000256" key="9">
    <source>
        <dbReference type="SAM" id="SignalP"/>
    </source>
</evidence>
<evidence type="ECO:0000256" key="8">
    <source>
        <dbReference type="RuleBase" id="RU004262"/>
    </source>
</evidence>
<feature type="chain" id="PRO_5032815971" description="phospholipase A1" evidence="9">
    <location>
        <begin position="22"/>
        <end position="350"/>
    </location>
</feature>
<dbReference type="PRINTS" id="PR00821">
    <property type="entry name" value="TAGLIPASE"/>
</dbReference>
<dbReference type="PRINTS" id="PR00825">
    <property type="entry name" value="DOLALLERGEN"/>
</dbReference>
<organism evidence="11 12">
    <name type="scientific">Aphidius gifuensis</name>
    <name type="common">Parasitoid wasp</name>
    <dbReference type="NCBI Taxonomy" id="684658"/>
    <lineage>
        <taxon>Eukaryota</taxon>
        <taxon>Metazoa</taxon>
        <taxon>Ecdysozoa</taxon>
        <taxon>Arthropoda</taxon>
        <taxon>Hexapoda</taxon>
        <taxon>Insecta</taxon>
        <taxon>Pterygota</taxon>
        <taxon>Neoptera</taxon>
        <taxon>Endopterygota</taxon>
        <taxon>Hymenoptera</taxon>
        <taxon>Apocrita</taxon>
        <taxon>Ichneumonoidea</taxon>
        <taxon>Braconidae</taxon>
        <taxon>Aphidiinae</taxon>
        <taxon>Aphidius</taxon>
    </lineage>
</organism>
<accession>A0A834XPB4</accession>
<dbReference type="Gene3D" id="3.40.50.1820">
    <property type="entry name" value="alpha/beta hydrolase"/>
    <property type="match status" value="1"/>
</dbReference>
<dbReference type="InterPro" id="IPR002334">
    <property type="entry name" value="Allerg_PlipaseA1"/>
</dbReference>
<dbReference type="PANTHER" id="PTHR11610">
    <property type="entry name" value="LIPASE"/>
    <property type="match status" value="1"/>
</dbReference>
<dbReference type="SUPFAM" id="SSF53474">
    <property type="entry name" value="alpha/beta-Hydrolases"/>
    <property type="match status" value="1"/>
</dbReference>
<keyword evidence="7" id="KW-1015">Disulfide bond</keyword>
<dbReference type="InterPro" id="IPR033906">
    <property type="entry name" value="Lipase_N"/>
</dbReference>
<dbReference type="Pfam" id="PF00151">
    <property type="entry name" value="Lipase"/>
    <property type="match status" value="1"/>
</dbReference>
<proteinExistence type="inferred from homology"/>
<dbReference type="EC" id="3.1.1.32" evidence="4"/>
<dbReference type="GO" id="GO:0017171">
    <property type="term" value="F:serine hydrolase activity"/>
    <property type="evidence" value="ECO:0007669"/>
    <property type="project" value="TreeGrafter"/>
</dbReference>
<dbReference type="PANTHER" id="PTHR11610:SF173">
    <property type="entry name" value="LIPASE DOMAIN-CONTAINING PROTEIN-RELATED"/>
    <property type="match status" value="1"/>
</dbReference>
<dbReference type="CDD" id="cd00707">
    <property type="entry name" value="Pancreat_lipase_like"/>
    <property type="match status" value="1"/>
</dbReference>